<comment type="caution">
    <text evidence="3">The sequence shown here is derived from an EMBL/GenBank/DDBJ whole genome shotgun (WGS) entry which is preliminary data.</text>
</comment>
<name>A0ABW5N3Y2_9FLAO</name>
<evidence type="ECO:0000256" key="1">
    <source>
        <dbReference type="SAM" id="MobiDB-lite"/>
    </source>
</evidence>
<reference evidence="4" key="1">
    <citation type="journal article" date="2019" name="Int. J. Syst. Evol. Microbiol.">
        <title>The Global Catalogue of Microorganisms (GCM) 10K type strain sequencing project: providing services to taxonomists for standard genome sequencing and annotation.</title>
        <authorList>
            <consortium name="The Broad Institute Genomics Platform"/>
            <consortium name="The Broad Institute Genome Sequencing Center for Infectious Disease"/>
            <person name="Wu L."/>
            <person name="Ma J."/>
        </authorList>
    </citation>
    <scope>NUCLEOTIDE SEQUENCE [LARGE SCALE GENOMIC DNA]</scope>
    <source>
        <strain evidence="4">KCTC 42423</strain>
    </source>
</reference>
<dbReference type="Pfam" id="PF05272">
    <property type="entry name" value="VapE-like_dom"/>
    <property type="match status" value="1"/>
</dbReference>
<protein>
    <submittedName>
        <fullName evidence="3">VapE domain-containing protein</fullName>
    </submittedName>
</protein>
<dbReference type="PANTHER" id="PTHR34985:SF1">
    <property type="entry name" value="SLR0554 PROTEIN"/>
    <property type="match status" value="1"/>
</dbReference>
<evidence type="ECO:0000313" key="3">
    <source>
        <dbReference type="EMBL" id="MFD2590345.1"/>
    </source>
</evidence>
<evidence type="ECO:0000313" key="4">
    <source>
        <dbReference type="Proteomes" id="UP001597459"/>
    </source>
</evidence>
<feature type="domain" description="Virulence-associated protein E-like" evidence="2">
    <location>
        <begin position="146"/>
        <end position="340"/>
    </location>
</feature>
<dbReference type="InterPro" id="IPR007936">
    <property type="entry name" value="VapE-like_dom"/>
</dbReference>
<gene>
    <name evidence="3" type="ORF">ACFSTE_05840</name>
</gene>
<proteinExistence type="predicted"/>
<accession>A0ABW5N3Y2</accession>
<dbReference type="EMBL" id="JBHULX010000004">
    <property type="protein sequence ID" value="MFD2590345.1"/>
    <property type="molecule type" value="Genomic_DNA"/>
</dbReference>
<dbReference type="Proteomes" id="UP001597459">
    <property type="component" value="Unassembled WGS sequence"/>
</dbReference>
<keyword evidence="4" id="KW-1185">Reference proteome</keyword>
<organism evidence="3 4">
    <name type="scientific">Aquimarina hainanensis</name>
    <dbReference type="NCBI Taxonomy" id="1578017"/>
    <lineage>
        <taxon>Bacteria</taxon>
        <taxon>Pseudomonadati</taxon>
        <taxon>Bacteroidota</taxon>
        <taxon>Flavobacteriia</taxon>
        <taxon>Flavobacteriales</taxon>
        <taxon>Flavobacteriaceae</taxon>
        <taxon>Aquimarina</taxon>
    </lineage>
</organism>
<dbReference type="PANTHER" id="PTHR34985">
    <property type="entry name" value="SLR0554 PROTEIN"/>
    <property type="match status" value="1"/>
</dbReference>
<dbReference type="RefSeq" id="WP_378257686.1">
    <property type="nucleotide sequence ID" value="NZ_JBHSJV010000001.1"/>
</dbReference>
<sequence length="436" mass="50434">MSIKHIEIGGDNQEPTNSNSLKTGRGKKHKKKSKAVHILKIQKYLKQAYDIRFNYLALSLEFKKPEESCFKLLDDRALNTIWVNIQLLGLKCSERTLQMLLRSEYTPSYHPLAEYFNKLKAHDGIDYIGQLAETVEITDLQIGEINIKELWHVYLQKWLVASVANCLRKGVNQTCLILVGNQGSGKTTWLNKLCPESMQEFLVCGHINPSLTDNNTVNLLAEKWLINIDDQLENIFQKDFNSMKAIITTPFVTNRKAFARMTKTRPRVSSFMGSVNSRKILTDTHNRRYLVFATETINFQHTIPMDKVWGQALDLFKKGFSYWFSDSEMRQLHKINEHFQVATIEQEWLSKVYEPCKPSDAGAMFLMSSEILSTLCAYSGLKLNQKKLSQAFEKLGYPKPIAKRINSKGVRRVYYVRKITDIQEKKFQQEIKQTSR</sequence>
<evidence type="ECO:0000259" key="2">
    <source>
        <dbReference type="Pfam" id="PF05272"/>
    </source>
</evidence>
<feature type="region of interest" description="Disordered" evidence="1">
    <location>
        <begin position="1"/>
        <end position="31"/>
    </location>
</feature>